<gene>
    <name evidence="2" type="ORF">QBC36DRAFT_311962</name>
</gene>
<evidence type="ECO:0000313" key="3">
    <source>
        <dbReference type="Proteomes" id="UP001302321"/>
    </source>
</evidence>
<keyword evidence="3" id="KW-1185">Reference proteome</keyword>
<dbReference type="EMBL" id="MU866232">
    <property type="protein sequence ID" value="KAK4175482.1"/>
    <property type="molecule type" value="Genomic_DNA"/>
</dbReference>
<evidence type="ECO:0000313" key="2">
    <source>
        <dbReference type="EMBL" id="KAK4175482.1"/>
    </source>
</evidence>
<dbReference type="Proteomes" id="UP001302321">
    <property type="component" value="Unassembled WGS sequence"/>
</dbReference>
<dbReference type="AlphaFoldDB" id="A0AAN6W7B1"/>
<dbReference type="PANTHER" id="PTHR46411:SF4">
    <property type="entry name" value="AAA+ ATPASE DOMAIN-CONTAINING PROTEIN"/>
    <property type="match status" value="1"/>
</dbReference>
<proteinExistence type="predicted"/>
<comment type="caution">
    <text evidence="2">The sequence shown here is derived from an EMBL/GenBank/DDBJ whole genome shotgun (WGS) entry which is preliminary data.</text>
</comment>
<reference evidence="2" key="2">
    <citation type="submission" date="2023-05" db="EMBL/GenBank/DDBJ databases">
        <authorList>
            <consortium name="Lawrence Berkeley National Laboratory"/>
            <person name="Steindorff A."/>
            <person name="Hensen N."/>
            <person name="Bonometti L."/>
            <person name="Westerberg I."/>
            <person name="Brannstrom I.O."/>
            <person name="Guillou S."/>
            <person name="Cros-Aarteil S."/>
            <person name="Calhoun S."/>
            <person name="Haridas S."/>
            <person name="Kuo A."/>
            <person name="Mondo S."/>
            <person name="Pangilinan J."/>
            <person name="Riley R."/>
            <person name="Labutti K."/>
            <person name="Andreopoulos B."/>
            <person name="Lipzen A."/>
            <person name="Chen C."/>
            <person name="Yanf M."/>
            <person name="Daum C."/>
            <person name="Ng V."/>
            <person name="Clum A."/>
            <person name="Ohm R."/>
            <person name="Martin F."/>
            <person name="Silar P."/>
            <person name="Natvig D."/>
            <person name="Lalanne C."/>
            <person name="Gautier V."/>
            <person name="Ament-Velasquez S.L."/>
            <person name="Kruys A."/>
            <person name="Hutchinson M.I."/>
            <person name="Powell A.J."/>
            <person name="Barry K."/>
            <person name="Miller A.N."/>
            <person name="Grigoriev I.V."/>
            <person name="Debuchy R."/>
            <person name="Gladieux P."/>
            <person name="Thoren M.H."/>
            <person name="Johannesson H."/>
        </authorList>
    </citation>
    <scope>NUCLEOTIDE SEQUENCE</scope>
    <source>
        <strain evidence="2">CBS 892.96</strain>
    </source>
</reference>
<organism evidence="2 3">
    <name type="scientific">Triangularia setosa</name>
    <dbReference type="NCBI Taxonomy" id="2587417"/>
    <lineage>
        <taxon>Eukaryota</taxon>
        <taxon>Fungi</taxon>
        <taxon>Dikarya</taxon>
        <taxon>Ascomycota</taxon>
        <taxon>Pezizomycotina</taxon>
        <taxon>Sordariomycetes</taxon>
        <taxon>Sordariomycetidae</taxon>
        <taxon>Sordariales</taxon>
        <taxon>Podosporaceae</taxon>
        <taxon>Triangularia</taxon>
    </lineage>
</organism>
<feature type="domain" description="DUF7025" evidence="1">
    <location>
        <begin position="134"/>
        <end position="176"/>
    </location>
</feature>
<name>A0AAN6W7B1_9PEZI</name>
<dbReference type="PANTHER" id="PTHR46411">
    <property type="entry name" value="FAMILY ATPASE, PUTATIVE-RELATED"/>
    <property type="match status" value="1"/>
</dbReference>
<sequence>MPYSVEYLDCEGDRIATGPHPTTFDLAVARESALKQKGSAFNVQCCDGTQNLTLFGRIVELDEHYSIIGHHLEELERLRESCGAEQQMHSVNFSKKDVHGGQASDFDLKTSEHFGLLLDYIKTNVYKTRIETERQLHRKNLCTFQMLWLLFKPGTMVYVESGGNLSAQLVQSVVSDTAILSDSKQLSANTRSKYGP</sequence>
<accession>A0AAN6W7B1</accession>
<dbReference type="InterPro" id="IPR054289">
    <property type="entry name" value="DUF7025"/>
</dbReference>
<dbReference type="Pfam" id="PF22942">
    <property type="entry name" value="DUF7025"/>
    <property type="match status" value="1"/>
</dbReference>
<evidence type="ECO:0000259" key="1">
    <source>
        <dbReference type="Pfam" id="PF22942"/>
    </source>
</evidence>
<protein>
    <recommendedName>
        <fullName evidence="1">DUF7025 domain-containing protein</fullName>
    </recommendedName>
</protein>
<reference evidence="2" key="1">
    <citation type="journal article" date="2023" name="Mol. Phylogenet. Evol.">
        <title>Genome-scale phylogeny and comparative genomics of the fungal order Sordariales.</title>
        <authorList>
            <person name="Hensen N."/>
            <person name="Bonometti L."/>
            <person name="Westerberg I."/>
            <person name="Brannstrom I.O."/>
            <person name="Guillou S."/>
            <person name="Cros-Aarteil S."/>
            <person name="Calhoun S."/>
            <person name="Haridas S."/>
            <person name="Kuo A."/>
            <person name="Mondo S."/>
            <person name="Pangilinan J."/>
            <person name="Riley R."/>
            <person name="LaButti K."/>
            <person name="Andreopoulos B."/>
            <person name="Lipzen A."/>
            <person name="Chen C."/>
            <person name="Yan M."/>
            <person name="Daum C."/>
            <person name="Ng V."/>
            <person name="Clum A."/>
            <person name="Steindorff A."/>
            <person name="Ohm R.A."/>
            <person name="Martin F."/>
            <person name="Silar P."/>
            <person name="Natvig D.O."/>
            <person name="Lalanne C."/>
            <person name="Gautier V."/>
            <person name="Ament-Velasquez S.L."/>
            <person name="Kruys A."/>
            <person name="Hutchinson M.I."/>
            <person name="Powell A.J."/>
            <person name="Barry K."/>
            <person name="Miller A.N."/>
            <person name="Grigoriev I.V."/>
            <person name="Debuchy R."/>
            <person name="Gladieux P."/>
            <person name="Hiltunen Thoren M."/>
            <person name="Johannesson H."/>
        </authorList>
    </citation>
    <scope>NUCLEOTIDE SEQUENCE</scope>
    <source>
        <strain evidence="2">CBS 892.96</strain>
    </source>
</reference>